<evidence type="ECO:0000313" key="3">
    <source>
        <dbReference type="Proteomes" id="UP001302719"/>
    </source>
</evidence>
<dbReference type="InterPro" id="IPR025669">
    <property type="entry name" value="AAA_dom"/>
</dbReference>
<dbReference type="RefSeq" id="WP_312642133.1">
    <property type="nucleotide sequence ID" value="NZ_CP116967.1"/>
</dbReference>
<name>A0AA96GCL8_9BACT</name>
<reference evidence="2 3" key="1">
    <citation type="submission" date="2023-01" db="EMBL/GenBank/DDBJ databases">
        <title>Cultivation and genomic characterization of new, ubiquitous marine nitrite-oxidizing bacteria from the Nitrospirales.</title>
        <authorList>
            <person name="Mueller A.J."/>
            <person name="Daebeler A."/>
            <person name="Herbold C.W."/>
            <person name="Kirkegaard R.H."/>
            <person name="Daims H."/>
        </authorList>
    </citation>
    <scope>NUCLEOTIDE SEQUENCE [LARGE SCALE GENOMIC DNA]</scope>
    <source>
        <strain evidence="2 3">VA</strain>
    </source>
</reference>
<evidence type="ECO:0000259" key="1">
    <source>
        <dbReference type="Pfam" id="PF13614"/>
    </source>
</evidence>
<dbReference type="AlphaFoldDB" id="A0AA96GCL8"/>
<dbReference type="KEGG" id="nall:PP769_16470"/>
<evidence type="ECO:0000313" key="2">
    <source>
        <dbReference type="EMBL" id="WNM57545.1"/>
    </source>
</evidence>
<keyword evidence="3" id="KW-1185">Reference proteome</keyword>
<dbReference type="PIRSF" id="PIRSF009320">
    <property type="entry name" value="Nuc_binding_HP_1000"/>
    <property type="match status" value="1"/>
</dbReference>
<dbReference type="InterPro" id="IPR050678">
    <property type="entry name" value="DNA_Partitioning_ATPase"/>
</dbReference>
<dbReference type="EMBL" id="CP116967">
    <property type="protein sequence ID" value="WNM57545.1"/>
    <property type="molecule type" value="Genomic_DNA"/>
</dbReference>
<gene>
    <name evidence="2" type="ORF">PP769_16470</name>
</gene>
<dbReference type="CDD" id="cd02042">
    <property type="entry name" value="ParAB_family"/>
    <property type="match status" value="1"/>
</dbReference>
<dbReference type="FunFam" id="3.40.50.300:FF:000285">
    <property type="entry name" value="Sporulation initiation inhibitor Soj"/>
    <property type="match status" value="1"/>
</dbReference>
<dbReference type="Proteomes" id="UP001302719">
    <property type="component" value="Chromosome"/>
</dbReference>
<accession>A0AA96GCL8</accession>
<sequence>MTRIIAITNQKGGSGKTTTAVNLAATLGELKRRVLLIDLDPQASASNWFGITEEEKGLFEAFTESKNLKDLIHQTCVPLVEMIPSSAWLVGVDKALAGEVGAEMILNRHLAHLSDQWDYILLDCSPTLGIVTINALVAAKEILIPVEAHVMALRGLAHLLQTVETIRVRLNPDLAISGILACRVDARTRHALEVVAQLRERFGKQVFQVVVRESIRLAECPSFGKPVTLYDPQGNGAKDYRDLAKEVKRQESRSGV</sequence>
<proteinExistence type="predicted"/>
<protein>
    <submittedName>
        <fullName evidence="2">ParA family protein</fullName>
    </submittedName>
</protein>
<feature type="domain" description="AAA" evidence="1">
    <location>
        <begin position="3"/>
        <end position="176"/>
    </location>
</feature>
<dbReference type="Pfam" id="PF13614">
    <property type="entry name" value="AAA_31"/>
    <property type="match status" value="1"/>
</dbReference>
<dbReference type="PANTHER" id="PTHR13696:SF99">
    <property type="entry name" value="COBYRINIC ACID AC-DIAMIDE SYNTHASE"/>
    <property type="match status" value="1"/>
</dbReference>
<dbReference type="PANTHER" id="PTHR13696">
    <property type="entry name" value="P-LOOP CONTAINING NUCLEOSIDE TRIPHOSPHATE HYDROLASE"/>
    <property type="match status" value="1"/>
</dbReference>
<dbReference type="InterPro" id="IPR027417">
    <property type="entry name" value="P-loop_NTPase"/>
</dbReference>
<dbReference type="Gene3D" id="3.40.50.300">
    <property type="entry name" value="P-loop containing nucleotide triphosphate hydrolases"/>
    <property type="match status" value="1"/>
</dbReference>
<dbReference type="SUPFAM" id="SSF52540">
    <property type="entry name" value="P-loop containing nucleoside triphosphate hydrolases"/>
    <property type="match status" value="1"/>
</dbReference>
<organism evidence="2 3">
    <name type="scientific">Candidatus Nitrospira allomarina</name>
    <dbReference type="NCBI Taxonomy" id="3020900"/>
    <lineage>
        <taxon>Bacteria</taxon>
        <taxon>Pseudomonadati</taxon>
        <taxon>Nitrospirota</taxon>
        <taxon>Nitrospiria</taxon>
        <taxon>Nitrospirales</taxon>
        <taxon>Nitrospiraceae</taxon>
        <taxon>Nitrospira</taxon>
    </lineage>
</organism>